<dbReference type="RefSeq" id="XP_022643907.1">
    <property type="nucleotide sequence ID" value="XM_022788172.1"/>
</dbReference>
<dbReference type="SUPFAM" id="SSF81321">
    <property type="entry name" value="Family A G protein-coupled receptor-like"/>
    <property type="match status" value="1"/>
</dbReference>
<dbReference type="InParanoid" id="A0A7M7IXH9"/>
<evidence type="ECO:0000313" key="12">
    <source>
        <dbReference type="Proteomes" id="UP000594260"/>
    </source>
</evidence>
<keyword evidence="4 9" id="KW-1133">Transmembrane helix</keyword>
<feature type="domain" description="G-protein coupled receptors family 1 profile" evidence="10">
    <location>
        <begin position="76"/>
        <end position="385"/>
    </location>
</feature>
<dbReference type="Pfam" id="PF00001">
    <property type="entry name" value="7tm_1"/>
    <property type="match status" value="1"/>
</dbReference>
<comment type="similarity">
    <text evidence="2">Belongs to the G-protein coupled receptor 1 family.</text>
</comment>
<evidence type="ECO:0000256" key="6">
    <source>
        <dbReference type="ARBA" id="ARBA00023136"/>
    </source>
</evidence>
<dbReference type="Proteomes" id="UP000594260">
    <property type="component" value="Unplaced"/>
</dbReference>
<evidence type="ECO:0000313" key="11">
    <source>
        <dbReference type="EnsemblMetazoa" id="XP_022643907"/>
    </source>
</evidence>
<dbReference type="Gene3D" id="1.20.1070.10">
    <property type="entry name" value="Rhodopsin 7-helix transmembrane proteins"/>
    <property type="match status" value="1"/>
</dbReference>
<sequence length="552" mass="61941">MEVQPTEVQMGHISSSGAAAVGQQLNWSECREQEQEIYIQYNMSYYGIADSEMAQERMGLWCVAIYVVTVVASLVGNWGVVLTVLLNRSMRTTVNFYLSNLAFADALIAMFCMWTYLVKHFHDSYVLGVFMCRVEGFVQMTAVTSSVLTLSAIACDRFVATLFPFHVRTTERRTNVVLGLIWLLSAATASPLLIYTTPIVVQWTDVELTYCGESWPQQIHWNPEQLRCVVSQPHKTIYYIAVTVTLFFLPVLIMAISYSMIVYFLWRGRPDITLNSNGNSTAATIHYRARKRVVKMACVVLGAFIICWCPFQVMVLFTRLQEDKPAKVCIGKRLKFIPHTFSWNRYINHYVGLIHRIQLPDWFSTVSFWCTYLAYANSAINPLIYGGMSHNFRAAFIRILRCGRGDHNRKQQVQGGAMGVVEGGTALRMNRAHVLVDVASSKPNNVLERTLTAIGAPGHVVQGQTGPHLGTTHPGLEPVCKSSHHRLAQNQTASISDKYRIACWSRHTVTTHTAIHSASTSCHYARASHVTHTHTTMARNGATAILYQGTTV</sequence>
<keyword evidence="7" id="KW-0675">Receptor</keyword>
<evidence type="ECO:0000256" key="1">
    <source>
        <dbReference type="ARBA" id="ARBA00004141"/>
    </source>
</evidence>
<evidence type="ECO:0000256" key="5">
    <source>
        <dbReference type="ARBA" id="ARBA00023040"/>
    </source>
</evidence>
<dbReference type="PRINTS" id="PR00237">
    <property type="entry name" value="GPCRRHODOPSN"/>
</dbReference>
<protein>
    <recommendedName>
        <fullName evidence="10">G-protein coupled receptors family 1 profile domain-containing protein</fullName>
    </recommendedName>
</protein>
<dbReference type="PANTHER" id="PTHR24243:SF224">
    <property type="entry name" value="G-PROTEIN COUPLED RECEPTOR 19-RELATED"/>
    <property type="match status" value="1"/>
</dbReference>
<dbReference type="OMA" id="NRYINHY"/>
<feature type="transmembrane region" description="Helical" evidence="9">
    <location>
        <begin position="296"/>
        <end position="317"/>
    </location>
</feature>
<keyword evidence="8" id="KW-0807">Transducer</keyword>
<keyword evidence="5" id="KW-0297">G-protein coupled receptor</keyword>
<dbReference type="OrthoDB" id="5975505at2759"/>
<dbReference type="KEGG" id="vde:111243096"/>
<evidence type="ECO:0000259" key="10">
    <source>
        <dbReference type="PROSITE" id="PS50262"/>
    </source>
</evidence>
<evidence type="ECO:0000256" key="7">
    <source>
        <dbReference type="ARBA" id="ARBA00023170"/>
    </source>
</evidence>
<dbReference type="InterPro" id="IPR000276">
    <property type="entry name" value="GPCR_Rhodpsn"/>
</dbReference>
<evidence type="ECO:0000256" key="9">
    <source>
        <dbReference type="SAM" id="Phobius"/>
    </source>
</evidence>
<evidence type="ECO:0000256" key="4">
    <source>
        <dbReference type="ARBA" id="ARBA00022989"/>
    </source>
</evidence>
<dbReference type="PROSITE" id="PS50262">
    <property type="entry name" value="G_PROTEIN_RECEP_F1_2"/>
    <property type="match status" value="1"/>
</dbReference>
<dbReference type="PANTHER" id="PTHR24243">
    <property type="entry name" value="G-PROTEIN COUPLED RECEPTOR"/>
    <property type="match status" value="1"/>
</dbReference>
<dbReference type="EnsemblMetazoa" id="XM_022788172">
    <property type="protein sequence ID" value="XP_022643907"/>
    <property type="gene ID" value="LOC111243096"/>
</dbReference>
<feature type="transmembrane region" description="Helical" evidence="9">
    <location>
        <begin position="58"/>
        <end position="85"/>
    </location>
</feature>
<name>A0A7M7IXH9_VARDE</name>
<reference evidence="11" key="1">
    <citation type="submission" date="2021-01" db="UniProtKB">
        <authorList>
            <consortium name="EnsemblMetazoa"/>
        </authorList>
    </citation>
    <scope>IDENTIFICATION</scope>
</reference>
<comment type="subcellular location">
    <subcellularLocation>
        <location evidence="1">Membrane</location>
        <topology evidence="1">Multi-pass membrane protein</topology>
    </subcellularLocation>
</comment>
<feature type="transmembrane region" description="Helical" evidence="9">
    <location>
        <begin position="176"/>
        <end position="195"/>
    </location>
</feature>
<feature type="transmembrane region" description="Helical" evidence="9">
    <location>
        <begin position="97"/>
        <end position="117"/>
    </location>
</feature>
<dbReference type="InterPro" id="IPR017452">
    <property type="entry name" value="GPCR_Rhodpsn_7TM"/>
</dbReference>
<keyword evidence="3 9" id="KW-0812">Transmembrane</keyword>
<organism evidence="11 12">
    <name type="scientific">Varroa destructor</name>
    <name type="common">Honeybee mite</name>
    <dbReference type="NCBI Taxonomy" id="109461"/>
    <lineage>
        <taxon>Eukaryota</taxon>
        <taxon>Metazoa</taxon>
        <taxon>Ecdysozoa</taxon>
        <taxon>Arthropoda</taxon>
        <taxon>Chelicerata</taxon>
        <taxon>Arachnida</taxon>
        <taxon>Acari</taxon>
        <taxon>Parasitiformes</taxon>
        <taxon>Mesostigmata</taxon>
        <taxon>Gamasina</taxon>
        <taxon>Dermanyssoidea</taxon>
        <taxon>Varroidae</taxon>
        <taxon>Varroa</taxon>
    </lineage>
</organism>
<feature type="transmembrane region" description="Helical" evidence="9">
    <location>
        <begin position="237"/>
        <end position="266"/>
    </location>
</feature>
<proteinExistence type="inferred from homology"/>
<dbReference type="GeneID" id="111243096"/>
<dbReference type="AlphaFoldDB" id="A0A7M7IXH9"/>
<keyword evidence="6 9" id="KW-0472">Membrane</keyword>
<evidence type="ECO:0000256" key="2">
    <source>
        <dbReference type="ARBA" id="ARBA00010663"/>
    </source>
</evidence>
<dbReference type="GO" id="GO:0004930">
    <property type="term" value="F:G protein-coupled receptor activity"/>
    <property type="evidence" value="ECO:0007669"/>
    <property type="project" value="UniProtKB-KW"/>
</dbReference>
<dbReference type="GO" id="GO:0005886">
    <property type="term" value="C:plasma membrane"/>
    <property type="evidence" value="ECO:0007669"/>
    <property type="project" value="TreeGrafter"/>
</dbReference>
<keyword evidence="12" id="KW-1185">Reference proteome</keyword>
<evidence type="ECO:0000256" key="8">
    <source>
        <dbReference type="ARBA" id="ARBA00023224"/>
    </source>
</evidence>
<evidence type="ECO:0000256" key="3">
    <source>
        <dbReference type="ARBA" id="ARBA00022692"/>
    </source>
</evidence>
<accession>A0A7M7IXH9</accession>